<keyword evidence="7" id="KW-1185">Reference proteome</keyword>
<sequence length="169" mass="18245">MYKAAQAYFQTQVTTTTQGDLLIMLFDGALKFLRQAKERMDAKDYAKKGILISKALDVLAELQGSLNAQKGGELAENLRKLYLLCSTKLLMANMRMDQKLVDEVIGVLTGIRDAFAQINTPEFAPKAPSPAQTSRGPVPLTNQTAVAAPSLGASMNKAFSAYSQAKKAG</sequence>
<evidence type="ECO:0000256" key="3">
    <source>
        <dbReference type="ARBA" id="ARBA00022490"/>
    </source>
</evidence>
<dbReference type="SUPFAM" id="SSF101116">
    <property type="entry name" value="Flagellar export chaperone FliS"/>
    <property type="match status" value="1"/>
</dbReference>
<evidence type="ECO:0000313" key="6">
    <source>
        <dbReference type="EMBL" id="GFK95708.1"/>
    </source>
</evidence>
<comment type="caution">
    <text evidence="6">The sequence shown here is derived from an EMBL/GenBank/DDBJ whole genome shotgun (WGS) entry which is preliminary data.</text>
</comment>
<proteinExistence type="inferred from homology"/>
<keyword evidence="4" id="KW-1005">Bacterial flagellum biogenesis</keyword>
<dbReference type="GO" id="GO:0044780">
    <property type="term" value="P:bacterial-type flagellum assembly"/>
    <property type="evidence" value="ECO:0007669"/>
    <property type="project" value="InterPro"/>
</dbReference>
<dbReference type="PANTHER" id="PTHR34773:SF1">
    <property type="entry name" value="FLAGELLAR SECRETION CHAPERONE FLIS"/>
    <property type="match status" value="1"/>
</dbReference>
<accession>A0A6V8LZR5</accession>
<dbReference type="Gene3D" id="1.20.120.340">
    <property type="entry name" value="Flagellar protein FliS"/>
    <property type="match status" value="1"/>
</dbReference>
<evidence type="ECO:0000256" key="5">
    <source>
        <dbReference type="ARBA" id="ARBA00023186"/>
    </source>
</evidence>
<keyword evidence="6" id="KW-0282">Flagellum</keyword>
<protein>
    <submittedName>
        <fullName evidence="6">Flagellar protein FliS</fullName>
    </submittedName>
</protein>
<dbReference type="AlphaFoldDB" id="A0A6V8LZR5"/>
<keyword evidence="5" id="KW-0143">Chaperone</keyword>
<keyword evidence="6" id="KW-0969">Cilium</keyword>
<organism evidence="6 7">
    <name type="scientific">Fundidesulfovibrio magnetotacticus</name>
    <dbReference type="NCBI Taxonomy" id="2730080"/>
    <lineage>
        <taxon>Bacteria</taxon>
        <taxon>Pseudomonadati</taxon>
        <taxon>Thermodesulfobacteriota</taxon>
        <taxon>Desulfovibrionia</taxon>
        <taxon>Desulfovibrionales</taxon>
        <taxon>Desulfovibrionaceae</taxon>
        <taxon>Fundidesulfovibrio</taxon>
    </lineage>
</organism>
<name>A0A6V8LZR5_9BACT</name>
<dbReference type="GO" id="GO:0005829">
    <property type="term" value="C:cytosol"/>
    <property type="evidence" value="ECO:0007669"/>
    <property type="project" value="UniProtKB-SubCell"/>
</dbReference>
<keyword evidence="6" id="KW-0966">Cell projection</keyword>
<evidence type="ECO:0000256" key="1">
    <source>
        <dbReference type="ARBA" id="ARBA00004514"/>
    </source>
</evidence>
<comment type="similarity">
    <text evidence="2">Belongs to the FliS family.</text>
</comment>
<dbReference type="GO" id="GO:0071973">
    <property type="term" value="P:bacterial-type flagellum-dependent cell motility"/>
    <property type="evidence" value="ECO:0007669"/>
    <property type="project" value="TreeGrafter"/>
</dbReference>
<dbReference type="InterPro" id="IPR003713">
    <property type="entry name" value="FliS"/>
</dbReference>
<reference evidence="6 7" key="1">
    <citation type="submission" date="2020-04" db="EMBL/GenBank/DDBJ databases">
        <authorList>
            <consortium name="Desulfovibrio sp. FSS-1 genome sequencing consortium"/>
            <person name="Shimoshige H."/>
            <person name="Kobayashi H."/>
            <person name="Maekawa T."/>
        </authorList>
    </citation>
    <scope>NUCLEOTIDE SEQUENCE [LARGE SCALE GENOMIC DNA]</scope>
    <source>
        <strain evidence="6 7">SIID29052-01</strain>
    </source>
</reference>
<evidence type="ECO:0000313" key="7">
    <source>
        <dbReference type="Proteomes" id="UP000494245"/>
    </source>
</evidence>
<dbReference type="InterPro" id="IPR036584">
    <property type="entry name" value="FliS_sf"/>
</dbReference>
<gene>
    <name evidence="6" type="primary">fliS</name>
    <name evidence="6" type="ORF">NNJEOMEG_03576</name>
</gene>
<dbReference type="CDD" id="cd16098">
    <property type="entry name" value="FliS"/>
    <property type="match status" value="1"/>
</dbReference>
<comment type="subcellular location">
    <subcellularLocation>
        <location evidence="1">Cytoplasm</location>
        <location evidence="1">Cytosol</location>
    </subcellularLocation>
</comment>
<keyword evidence="3" id="KW-0963">Cytoplasm</keyword>
<evidence type="ECO:0000256" key="2">
    <source>
        <dbReference type="ARBA" id="ARBA00008787"/>
    </source>
</evidence>
<evidence type="ECO:0000256" key="4">
    <source>
        <dbReference type="ARBA" id="ARBA00022795"/>
    </source>
</evidence>
<dbReference type="PANTHER" id="PTHR34773">
    <property type="entry name" value="FLAGELLAR SECRETION CHAPERONE FLIS"/>
    <property type="match status" value="1"/>
</dbReference>
<dbReference type="EMBL" id="BLTE01000021">
    <property type="protein sequence ID" value="GFK95708.1"/>
    <property type="molecule type" value="Genomic_DNA"/>
</dbReference>
<dbReference type="Pfam" id="PF02561">
    <property type="entry name" value="FliS"/>
    <property type="match status" value="1"/>
</dbReference>
<reference evidence="6 7" key="2">
    <citation type="submission" date="2020-05" db="EMBL/GenBank/DDBJ databases">
        <title>Draft genome sequence of Desulfovibrio sp. strainFSS-1.</title>
        <authorList>
            <person name="Shimoshige H."/>
            <person name="Kobayashi H."/>
            <person name="Maekawa T."/>
        </authorList>
    </citation>
    <scope>NUCLEOTIDE SEQUENCE [LARGE SCALE GENOMIC DNA]</scope>
    <source>
        <strain evidence="6 7">SIID29052-01</strain>
    </source>
</reference>
<dbReference type="Proteomes" id="UP000494245">
    <property type="component" value="Unassembled WGS sequence"/>
</dbReference>
<dbReference type="NCBIfam" id="TIGR00208">
    <property type="entry name" value="fliS"/>
    <property type="match status" value="1"/>
</dbReference>
<dbReference type="RefSeq" id="WP_173086850.1">
    <property type="nucleotide sequence ID" value="NZ_BLTE01000021.1"/>
</dbReference>